<keyword evidence="2" id="KW-1133">Transmembrane helix</keyword>
<feature type="transmembrane region" description="Helical" evidence="2">
    <location>
        <begin position="192"/>
        <end position="209"/>
    </location>
</feature>
<proteinExistence type="predicted"/>
<dbReference type="CDD" id="cd05709">
    <property type="entry name" value="S2P-M50"/>
    <property type="match status" value="1"/>
</dbReference>
<feature type="transmembrane region" description="Helical" evidence="2">
    <location>
        <begin position="156"/>
        <end position="180"/>
    </location>
</feature>
<feature type="transmembrane region" description="Helical" evidence="2">
    <location>
        <begin position="229"/>
        <end position="248"/>
    </location>
</feature>
<feature type="coiled-coil region" evidence="1">
    <location>
        <begin position="498"/>
        <end position="525"/>
    </location>
</feature>
<feature type="transmembrane region" description="Helical" evidence="2">
    <location>
        <begin position="360"/>
        <end position="386"/>
    </location>
</feature>
<feature type="transmembrane region" description="Helical" evidence="2">
    <location>
        <begin position="283"/>
        <end position="302"/>
    </location>
</feature>
<dbReference type="PANTHER" id="PTHR13325:SF3">
    <property type="entry name" value="MEMBRANE-BOUND TRANSCRIPTION FACTOR SITE-2 PROTEASE"/>
    <property type="match status" value="1"/>
</dbReference>
<protein>
    <recommendedName>
        <fullName evidence="5">Peptide zinc metalloprotease protein YydH</fullName>
    </recommendedName>
</protein>
<organism evidence="3 4">
    <name type="scientific">Gimesia maris</name>
    <dbReference type="NCBI Taxonomy" id="122"/>
    <lineage>
        <taxon>Bacteria</taxon>
        <taxon>Pseudomonadati</taxon>
        <taxon>Planctomycetota</taxon>
        <taxon>Planctomycetia</taxon>
        <taxon>Planctomycetales</taxon>
        <taxon>Planctomycetaceae</taxon>
        <taxon>Gimesia</taxon>
    </lineage>
</organism>
<dbReference type="GO" id="GO:0031293">
    <property type="term" value="P:membrane protein intracellular domain proteolysis"/>
    <property type="evidence" value="ECO:0007669"/>
    <property type="project" value="TreeGrafter"/>
</dbReference>
<dbReference type="Gene3D" id="2.40.30.170">
    <property type="match status" value="1"/>
</dbReference>
<evidence type="ECO:0008006" key="5">
    <source>
        <dbReference type="Google" id="ProtNLM"/>
    </source>
</evidence>
<evidence type="ECO:0000313" key="4">
    <source>
        <dbReference type="Proteomes" id="UP000263642"/>
    </source>
</evidence>
<dbReference type="Proteomes" id="UP000263642">
    <property type="component" value="Unassembled WGS sequence"/>
</dbReference>
<keyword evidence="2" id="KW-0472">Membrane</keyword>
<comment type="caution">
    <text evidence="3">The sequence shown here is derived from an EMBL/GenBank/DDBJ whole genome shotgun (WGS) entry which is preliminary data.</text>
</comment>
<dbReference type="GO" id="GO:0016020">
    <property type="term" value="C:membrane"/>
    <property type="evidence" value="ECO:0007669"/>
    <property type="project" value="InterPro"/>
</dbReference>
<feature type="transmembrane region" description="Helical" evidence="2">
    <location>
        <begin position="255"/>
        <end position="277"/>
    </location>
</feature>
<dbReference type="EMBL" id="DQAY01000199">
    <property type="protein sequence ID" value="HCO27429.1"/>
    <property type="molecule type" value="Genomic_DNA"/>
</dbReference>
<dbReference type="GO" id="GO:0004222">
    <property type="term" value="F:metalloendopeptidase activity"/>
    <property type="evidence" value="ECO:0007669"/>
    <property type="project" value="InterPro"/>
</dbReference>
<gene>
    <name evidence="3" type="ORF">DIT97_32170</name>
</gene>
<accession>A0A3D3RF29</accession>
<name>A0A3D3RF29_9PLAN</name>
<sequence>MSFGPQDFSNQPLRLRMRADLHVQPLQFGGKKYWGIKDPISLQYYQLRDEEYFILQQLDGRASFDVIRKNYEQRFLPQKLQASHLQGFLSRLHQSGLIIADAFGQGEILLDRQLQKQQQARRARWMNPLAIRFRGIDPHRLLNWLQPRTAVCLTPLFLLAAFTLMGSAVTLICTHLDAVINQLPDFATFFEARNLVLLACSLALVKIVHELGHALACKQLGGECREMGVMLLAFIPCLYVNVSDAWTMREKWHRIIVSSAGIFVELVISAICVFLWWFSYPGLFHSLCLNIVVVCSVNTLLLNGNPLLRYDGYYILLDLLEVPNLRQRAQTIVSNRLHHWFFGHKAETLLKEPRRLRRFLFAYGIASAIYRWFIVFAILTVCYYVLEPYGLEIIAQVMGAFVLLGMLIVPVKSAAVEIQTYSKAGQIQWRRFTIRTAGVLLFFAGLLLIPLPHRITAPALIELRNAKHVYVTAPGFLRSITTPQTSIAQGAVIAELSNEKIKQDLLKLTGQISEQEIRIATLERRQLDDPEAAQELPTAREQLLDLKDQLKQRQTDQRRLTLKAPIAGTLIPAPRKTGNPDEADLSAWTGSPFDADNRNCFLDRGTWLCSLGNPDQLQARLIVDQEHVEFVEPGQSVRILLDEYPGEVLTGTIQEIAEIDLDDLHPNLIHREELTTEVDSSGKQQLSSTSYLALVTLTTPAEQPLIHSTGQAKIAVPPESLGKKAYRQLRKTIRLFQ</sequence>
<feature type="transmembrane region" description="Helical" evidence="2">
    <location>
        <begin position="432"/>
        <end position="451"/>
    </location>
</feature>
<evidence type="ECO:0000256" key="2">
    <source>
        <dbReference type="SAM" id="Phobius"/>
    </source>
</evidence>
<feature type="transmembrane region" description="Helical" evidence="2">
    <location>
        <begin position="393"/>
        <end position="411"/>
    </location>
</feature>
<dbReference type="AlphaFoldDB" id="A0A3D3RF29"/>
<keyword evidence="1" id="KW-0175">Coiled coil</keyword>
<evidence type="ECO:0000256" key="1">
    <source>
        <dbReference type="SAM" id="Coils"/>
    </source>
</evidence>
<keyword evidence="2" id="KW-0812">Transmembrane</keyword>
<reference evidence="3 4" key="1">
    <citation type="journal article" date="2018" name="Nat. Biotechnol.">
        <title>A standardized bacterial taxonomy based on genome phylogeny substantially revises the tree of life.</title>
        <authorList>
            <person name="Parks D.H."/>
            <person name="Chuvochina M."/>
            <person name="Waite D.W."/>
            <person name="Rinke C."/>
            <person name="Skarshewski A."/>
            <person name="Chaumeil P.A."/>
            <person name="Hugenholtz P."/>
        </authorList>
    </citation>
    <scope>NUCLEOTIDE SEQUENCE [LARGE SCALE GENOMIC DNA]</scope>
    <source>
        <strain evidence="3">UBA9375</strain>
    </source>
</reference>
<dbReference type="PANTHER" id="PTHR13325">
    <property type="entry name" value="PROTEASE M50 MEMBRANE-BOUND TRANSCRIPTION FACTOR SITE 2 PROTEASE"/>
    <property type="match status" value="1"/>
</dbReference>
<dbReference type="GO" id="GO:0005737">
    <property type="term" value="C:cytoplasm"/>
    <property type="evidence" value="ECO:0007669"/>
    <property type="project" value="TreeGrafter"/>
</dbReference>
<evidence type="ECO:0000313" key="3">
    <source>
        <dbReference type="EMBL" id="HCO27429.1"/>
    </source>
</evidence>
<dbReference type="InterPro" id="IPR001193">
    <property type="entry name" value="MBTPS2"/>
</dbReference>